<dbReference type="Proteomes" id="UP000001811">
    <property type="component" value="Chromosome 15"/>
</dbReference>
<reference evidence="1" key="3">
    <citation type="submission" date="2025-09" db="UniProtKB">
        <authorList>
            <consortium name="Ensembl"/>
        </authorList>
    </citation>
    <scope>IDENTIFICATION</scope>
    <source>
        <strain evidence="1">Thorbecke</strain>
    </source>
</reference>
<evidence type="ECO:0000313" key="1">
    <source>
        <dbReference type="Ensembl" id="ENSOCUP00000043739.1"/>
    </source>
</evidence>
<dbReference type="Bgee" id="ENSOCUG00000033450">
    <property type="expression patterns" value="Expressed in prefrontal cortex and 14 other cell types or tissues"/>
</dbReference>
<accession>A0A5F9DBW8</accession>
<dbReference type="Ensembl" id="ENSOCUT00000057551.1">
    <property type="protein sequence ID" value="ENSOCUP00000043739.1"/>
    <property type="gene ID" value="ENSOCUG00000033450.1"/>
</dbReference>
<organism evidence="1 2">
    <name type="scientific">Oryctolagus cuniculus</name>
    <name type="common">Rabbit</name>
    <dbReference type="NCBI Taxonomy" id="9986"/>
    <lineage>
        <taxon>Eukaryota</taxon>
        <taxon>Metazoa</taxon>
        <taxon>Chordata</taxon>
        <taxon>Craniata</taxon>
        <taxon>Vertebrata</taxon>
        <taxon>Euteleostomi</taxon>
        <taxon>Mammalia</taxon>
        <taxon>Eutheria</taxon>
        <taxon>Euarchontoglires</taxon>
        <taxon>Glires</taxon>
        <taxon>Lagomorpha</taxon>
        <taxon>Leporidae</taxon>
        <taxon>Oryctolagus</taxon>
    </lineage>
</organism>
<sequence>MSFQRCHLNRSCDIFAQKGLKRNNNFGLKEKSGVRSYFLSPVEPRG</sequence>
<reference evidence="1" key="2">
    <citation type="submission" date="2025-08" db="UniProtKB">
        <authorList>
            <consortium name="Ensembl"/>
        </authorList>
    </citation>
    <scope>IDENTIFICATION</scope>
    <source>
        <strain evidence="1">Thorbecke</strain>
    </source>
</reference>
<dbReference type="AlphaFoldDB" id="A0A5F9DBW8"/>
<protein>
    <submittedName>
        <fullName evidence="1">Uncharacterized protein</fullName>
    </submittedName>
</protein>
<dbReference type="EMBL" id="AAGW02023496">
    <property type="status" value="NOT_ANNOTATED_CDS"/>
    <property type="molecule type" value="Genomic_DNA"/>
</dbReference>
<name>A0A5F9DBW8_RABIT</name>
<dbReference type="InParanoid" id="A0A5F9DBW8"/>
<proteinExistence type="predicted"/>
<reference evidence="1 2" key="1">
    <citation type="journal article" date="2011" name="Nature">
        <title>A high-resolution map of human evolutionary constraint using 29 mammals.</title>
        <authorList>
            <person name="Lindblad-Toh K."/>
            <person name="Garber M."/>
            <person name="Zuk O."/>
            <person name="Lin M.F."/>
            <person name="Parker B.J."/>
            <person name="Washietl S."/>
            <person name="Kheradpour P."/>
            <person name="Ernst J."/>
            <person name="Jordan G."/>
            <person name="Mauceli E."/>
            <person name="Ward L.D."/>
            <person name="Lowe C.B."/>
            <person name="Holloway A.K."/>
            <person name="Clamp M."/>
            <person name="Gnerre S."/>
            <person name="Alfoldi J."/>
            <person name="Beal K."/>
            <person name="Chang J."/>
            <person name="Clawson H."/>
            <person name="Cuff J."/>
            <person name="Di Palma F."/>
            <person name="Fitzgerald S."/>
            <person name="Flicek P."/>
            <person name="Guttman M."/>
            <person name="Hubisz M.J."/>
            <person name="Jaffe D.B."/>
            <person name="Jungreis I."/>
            <person name="Kent W.J."/>
            <person name="Kostka D."/>
            <person name="Lara M."/>
            <person name="Martins A.L."/>
            <person name="Massingham T."/>
            <person name="Moltke I."/>
            <person name="Raney B.J."/>
            <person name="Rasmussen M.D."/>
            <person name="Robinson J."/>
            <person name="Stark A."/>
            <person name="Vilella A.J."/>
            <person name="Wen J."/>
            <person name="Xie X."/>
            <person name="Zody M.C."/>
            <person name="Baldwin J."/>
            <person name="Bloom T."/>
            <person name="Chin C.W."/>
            <person name="Heiman D."/>
            <person name="Nicol R."/>
            <person name="Nusbaum C."/>
            <person name="Young S."/>
            <person name="Wilkinson J."/>
            <person name="Worley K.C."/>
            <person name="Kovar C.L."/>
            <person name="Muzny D.M."/>
            <person name="Gibbs R.A."/>
            <person name="Cree A."/>
            <person name="Dihn H.H."/>
            <person name="Fowler G."/>
            <person name="Jhangiani S."/>
            <person name="Joshi V."/>
            <person name="Lee S."/>
            <person name="Lewis L.R."/>
            <person name="Nazareth L.V."/>
            <person name="Okwuonu G."/>
            <person name="Santibanez J."/>
            <person name="Warren W.C."/>
            <person name="Mardis E.R."/>
            <person name="Weinstock G.M."/>
            <person name="Wilson R.K."/>
            <person name="Delehaunty K."/>
            <person name="Dooling D."/>
            <person name="Fronik C."/>
            <person name="Fulton L."/>
            <person name="Fulton B."/>
            <person name="Graves T."/>
            <person name="Minx P."/>
            <person name="Sodergren E."/>
            <person name="Birney E."/>
            <person name="Margulies E.H."/>
            <person name="Herrero J."/>
            <person name="Green E.D."/>
            <person name="Haussler D."/>
            <person name="Siepel A."/>
            <person name="Goldman N."/>
            <person name="Pollard K.S."/>
            <person name="Pedersen J.S."/>
            <person name="Lander E.S."/>
            <person name="Kellis M."/>
        </authorList>
    </citation>
    <scope>NUCLEOTIDE SEQUENCE [LARGE SCALE GENOMIC DNA]</scope>
    <source>
        <strain evidence="1 2">Thorbecke inbred</strain>
    </source>
</reference>
<keyword evidence="2" id="KW-1185">Reference proteome</keyword>
<evidence type="ECO:0000313" key="2">
    <source>
        <dbReference type="Proteomes" id="UP000001811"/>
    </source>
</evidence>